<dbReference type="Proteomes" id="UP001156706">
    <property type="component" value="Unassembled WGS sequence"/>
</dbReference>
<keyword evidence="2" id="KW-1185">Reference proteome</keyword>
<name>A0ABQ5YIJ4_9NEIS</name>
<proteinExistence type="predicted"/>
<reference evidence="2" key="1">
    <citation type="journal article" date="2019" name="Int. J. Syst. Evol. Microbiol.">
        <title>The Global Catalogue of Microorganisms (GCM) 10K type strain sequencing project: providing services to taxonomists for standard genome sequencing and annotation.</title>
        <authorList>
            <consortium name="The Broad Institute Genomics Platform"/>
            <consortium name="The Broad Institute Genome Sequencing Center for Infectious Disease"/>
            <person name="Wu L."/>
            <person name="Ma J."/>
        </authorList>
    </citation>
    <scope>NUCLEOTIDE SEQUENCE [LARGE SCALE GENOMIC DNA]</scope>
    <source>
        <strain evidence="2">NBRC 110044</strain>
    </source>
</reference>
<gene>
    <name evidence="1" type="ORF">GCM10007907_22720</name>
</gene>
<comment type="caution">
    <text evidence="1">The sequence shown here is derived from an EMBL/GenBank/DDBJ whole genome shotgun (WGS) entry which is preliminary data.</text>
</comment>
<sequence>MAPPSCSHCSTFVNSPIPTPGTITHTASTSPETLAAARLPGLPDVLGALERGTLAPHAFDHRAHVFAAWAAMRLYGLDEGATRFRHALRCYCGHLKADDKYHVTITEALLKLIALYLPDDAGQHLRWQQQWRRFEQRAARLMLSSRDALSHHYSEGLLAQESSRQAFIAPDRLPLAAR</sequence>
<dbReference type="RefSeq" id="WP_284196583.1">
    <property type="nucleotide sequence ID" value="NZ_BSOG01000002.1"/>
</dbReference>
<evidence type="ECO:0000313" key="1">
    <source>
        <dbReference type="EMBL" id="GLR13482.1"/>
    </source>
</evidence>
<protein>
    <submittedName>
        <fullName evidence="1">Uncharacterized protein</fullName>
    </submittedName>
</protein>
<accession>A0ABQ5YIJ4</accession>
<evidence type="ECO:0000313" key="2">
    <source>
        <dbReference type="Proteomes" id="UP001156706"/>
    </source>
</evidence>
<organism evidence="1 2">
    <name type="scientific">Chitinimonas prasina</name>
    <dbReference type="NCBI Taxonomy" id="1434937"/>
    <lineage>
        <taxon>Bacteria</taxon>
        <taxon>Pseudomonadati</taxon>
        <taxon>Pseudomonadota</taxon>
        <taxon>Betaproteobacteria</taxon>
        <taxon>Neisseriales</taxon>
        <taxon>Chitinibacteraceae</taxon>
        <taxon>Chitinimonas</taxon>
    </lineage>
</organism>
<dbReference type="EMBL" id="BSOG01000002">
    <property type="protein sequence ID" value="GLR13482.1"/>
    <property type="molecule type" value="Genomic_DNA"/>
</dbReference>